<feature type="domain" description="HTH luxR-type" evidence="4">
    <location>
        <begin position="187"/>
        <end position="251"/>
    </location>
</feature>
<dbReference type="eggNOG" id="COG2197">
    <property type="taxonomic scope" value="Bacteria"/>
</dbReference>
<keyword evidence="2" id="KW-0238">DNA-binding</keyword>
<accession>A0A086AJ14</accession>
<dbReference type="OrthoDB" id="965844at2"/>
<dbReference type="PRINTS" id="PR00038">
    <property type="entry name" value="HTHLUXR"/>
</dbReference>
<evidence type="ECO:0000313" key="6">
    <source>
        <dbReference type="Proteomes" id="UP000028709"/>
    </source>
</evidence>
<dbReference type="CDD" id="cd06170">
    <property type="entry name" value="LuxR_C_like"/>
    <property type="match status" value="1"/>
</dbReference>
<proteinExistence type="predicted"/>
<gene>
    <name evidence="5" type="ORF">IQ37_17620</name>
</gene>
<keyword evidence="1" id="KW-0805">Transcription regulation</keyword>
<dbReference type="PANTHER" id="PTHR44688">
    <property type="entry name" value="DNA-BINDING TRANSCRIPTIONAL ACTIVATOR DEVR_DOSR"/>
    <property type="match status" value="1"/>
</dbReference>
<dbReference type="PANTHER" id="PTHR44688:SF16">
    <property type="entry name" value="DNA-BINDING TRANSCRIPTIONAL ACTIVATOR DEVR_DOSR"/>
    <property type="match status" value="1"/>
</dbReference>
<dbReference type="EMBL" id="JPRJ01000049">
    <property type="protein sequence ID" value="KFF16678.1"/>
    <property type="molecule type" value="Genomic_DNA"/>
</dbReference>
<evidence type="ECO:0000256" key="2">
    <source>
        <dbReference type="ARBA" id="ARBA00023125"/>
    </source>
</evidence>
<dbReference type="RefSeq" id="WP_034687430.1">
    <property type="nucleotide sequence ID" value="NZ_CP023049.2"/>
</dbReference>
<dbReference type="Gene3D" id="3.30.450.20">
    <property type="entry name" value="PAS domain"/>
    <property type="match status" value="1"/>
</dbReference>
<evidence type="ECO:0000259" key="4">
    <source>
        <dbReference type="PROSITE" id="PS50043"/>
    </source>
</evidence>
<evidence type="ECO:0000256" key="1">
    <source>
        <dbReference type="ARBA" id="ARBA00023015"/>
    </source>
</evidence>
<sequence>MEILKTLNETLLNKDSNKNNTCLLNVDEYKNRAMIYSRTENAISVLSDMQANKSYVYKSKIAIELGLEMKEDPSVIDSIWEEEILKKIHPDDKLKKYIHELRFFKLLDRMGEEERADYCVVSRIRVKDKNDLYKLVQHRMFYIYSPYNKKLRFALCLYSFSLDQSALLPSDFLIVNTIKGETLIEDKLNYKNILSQRELEVLKCVGEGYTSKEIADLLFISINTVSRHRQNILEKLKVKNSVKAFNESFHM</sequence>
<dbReference type="GO" id="GO:0003677">
    <property type="term" value="F:DNA binding"/>
    <property type="evidence" value="ECO:0007669"/>
    <property type="project" value="UniProtKB-KW"/>
</dbReference>
<dbReference type="InterPro" id="IPR000792">
    <property type="entry name" value="Tscrpt_reg_LuxR_C"/>
</dbReference>
<dbReference type="STRING" id="558152.IQ37_17620"/>
<organism evidence="5 6">
    <name type="scientific">Chryseobacterium piperi</name>
    <dbReference type="NCBI Taxonomy" id="558152"/>
    <lineage>
        <taxon>Bacteria</taxon>
        <taxon>Pseudomonadati</taxon>
        <taxon>Bacteroidota</taxon>
        <taxon>Flavobacteriia</taxon>
        <taxon>Flavobacteriales</taxon>
        <taxon>Weeksellaceae</taxon>
        <taxon>Chryseobacterium group</taxon>
        <taxon>Chryseobacterium</taxon>
    </lineage>
</organism>
<dbReference type="PROSITE" id="PS00622">
    <property type="entry name" value="HTH_LUXR_1"/>
    <property type="match status" value="1"/>
</dbReference>
<dbReference type="InterPro" id="IPR016032">
    <property type="entry name" value="Sig_transdc_resp-reg_C-effctor"/>
</dbReference>
<dbReference type="InterPro" id="IPR036388">
    <property type="entry name" value="WH-like_DNA-bd_sf"/>
</dbReference>
<dbReference type="KEGG" id="cpip:CJF12_05975"/>
<reference evidence="5 6" key="1">
    <citation type="submission" date="2014-07" db="EMBL/GenBank/DDBJ databases">
        <title>Genome of Chryseobacterium piperi CTM.</title>
        <authorList>
            <person name="Pipes S.E."/>
            <person name="Stropko S.J."/>
            <person name="Newman J.D."/>
        </authorList>
    </citation>
    <scope>NUCLEOTIDE SEQUENCE [LARGE SCALE GENOMIC DNA]</scope>
    <source>
        <strain evidence="5 6">CTM</strain>
    </source>
</reference>
<protein>
    <submittedName>
        <fullName evidence="5">LuxR family transcriptional regulator</fullName>
    </submittedName>
</protein>
<dbReference type="GO" id="GO:0006355">
    <property type="term" value="P:regulation of DNA-templated transcription"/>
    <property type="evidence" value="ECO:0007669"/>
    <property type="project" value="InterPro"/>
</dbReference>
<dbReference type="SUPFAM" id="SSF46894">
    <property type="entry name" value="C-terminal effector domain of the bipartite response regulators"/>
    <property type="match status" value="1"/>
</dbReference>
<dbReference type="Pfam" id="PF00196">
    <property type="entry name" value="GerE"/>
    <property type="match status" value="1"/>
</dbReference>
<keyword evidence="6" id="KW-1185">Reference proteome</keyword>
<keyword evidence="3" id="KW-0804">Transcription</keyword>
<name>A0A086AJ14_9FLAO</name>
<evidence type="ECO:0000256" key="3">
    <source>
        <dbReference type="ARBA" id="ARBA00023163"/>
    </source>
</evidence>
<dbReference type="SMART" id="SM00421">
    <property type="entry name" value="HTH_LUXR"/>
    <property type="match status" value="1"/>
</dbReference>
<dbReference type="Proteomes" id="UP000028709">
    <property type="component" value="Unassembled WGS sequence"/>
</dbReference>
<dbReference type="PROSITE" id="PS50043">
    <property type="entry name" value="HTH_LUXR_2"/>
    <property type="match status" value="1"/>
</dbReference>
<dbReference type="Gene3D" id="1.10.10.10">
    <property type="entry name" value="Winged helix-like DNA-binding domain superfamily/Winged helix DNA-binding domain"/>
    <property type="match status" value="1"/>
</dbReference>
<comment type="caution">
    <text evidence="5">The sequence shown here is derived from an EMBL/GenBank/DDBJ whole genome shotgun (WGS) entry which is preliminary data.</text>
</comment>
<evidence type="ECO:0000313" key="5">
    <source>
        <dbReference type="EMBL" id="KFF16678.1"/>
    </source>
</evidence>
<dbReference type="AlphaFoldDB" id="A0A086AJ14"/>